<keyword evidence="3" id="KW-1185">Reference proteome</keyword>
<evidence type="ECO:0000313" key="2">
    <source>
        <dbReference type="EMBL" id="TNN39841.1"/>
    </source>
</evidence>
<evidence type="ECO:0000256" key="1">
    <source>
        <dbReference type="SAM" id="MobiDB-lite"/>
    </source>
</evidence>
<sequence>MGRPPLKHVQDRHGEGGLRGGEVGLFGPPEALDIVIQQDGFLHADQMVPEAQDLGHRTADNREHIWINNGAT</sequence>
<accession>A0A4Z2FFX2</accession>
<proteinExistence type="predicted"/>
<dbReference type="AlphaFoldDB" id="A0A4Z2FFX2"/>
<reference evidence="2 3" key="1">
    <citation type="submission" date="2019-03" db="EMBL/GenBank/DDBJ databases">
        <title>First draft genome of Liparis tanakae, snailfish: a comprehensive survey of snailfish specific genes.</title>
        <authorList>
            <person name="Kim W."/>
            <person name="Song I."/>
            <person name="Jeong J.-H."/>
            <person name="Kim D."/>
            <person name="Kim S."/>
            <person name="Ryu S."/>
            <person name="Song J.Y."/>
            <person name="Lee S.K."/>
        </authorList>
    </citation>
    <scope>NUCLEOTIDE SEQUENCE [LARGE SCALE GENOMIC DNA]</scope>
    <source>
        <tissue evidence="2">Muscle</tissue>
    </source>
</reference>
<gene>
    <name evidence="2" type="ORF">EYF80_049982</name>
</gene>
<comment type="caution">
    <text evidence="2">The sequence shown here is derived from an EMBL/GenBank/DDBJ whole genome shotgun (WGS) entry which is preliminary data.</text>
</comment>
<dbReference type="Proteomes" id="UP000314294">
    <property type="component" value="Unassembled WGS sequence"/>
</dbReference>
<evidence type="ECO:0000313" key="3">
    <source>
        <dbReference type="Proteomes" id="UP000314294"/>
    </source>
</evidence>
<name>A0A4Z2FFX2_9TELE</name>
<protein>
    <submittedName>
        <fullName evidence="2">Uncharacterized protein</fullName>
    </submittedName>
</protein>
<feature type="region of interest" description="Disordered" evidence="1">
    <location>
        <begin position="1"/>
        <end position="24"/>
    </location>
</feature>
<organism evidence="2 3">
    <name type="scientific">Liparis tanakae</name>
    <name type="common">Tanaka's snailfish</name>
    <dbReference type="NCBI Taxonomy" id="230148"/>
    <lineage>
        <taxon>Eukaryota</taxon>
        <taxon>Metazoa</taxon>
        <taxon>Chordata</taxon>
        <taxon>Craniata</taxon>
        <taxon>Vertebrata</taxon>
        <taxon>Euteleostomi</taxon>
        <taxon>Actinopterygii</taxon>
        <taxon>Neopterygii</taxon>
        <taxon>Teleostei</taxon>
        <taxon>Neoteleostei</taxon>
        <taxon>Acanthomorphata</taxon>
        <taxon>Eupercaria</taxon>
        <taxon>Perciformes</taxon>
        <taxon>Cottioidei</taxon>
        <taxon>Cottales</taxon>
        <taxon>Liparidae</taxon>
        <taxon>Liparis</taxon>
    </lineage>
</organism>
<dbReference type="EMBL" id="SRLO01001242">
    <property type="protein sequence ID" value="TNN39841.1"/>
    <property type="molecule type" value="Genomic_DNA"/>
</dbReference>